<evidence type="ECO:0000256" key="1">
    <source>
        <dbReference type="SAM" id="Phobius"/>
    </source>
</evidence>
<feature type="transmembrane region" description="Helical" evidence="1">
    <location>
        <begin position="6"/>
        <end position="26"/>
    </location>
</feature>
<sequence>MSTLAPYWPILTFSNTASAIATVLAYRGRANWDPVGDDRASSPPSATLLTDTLRSYVQ</sequence>
<name>A0A6A6WGP1_9PEZI</name>
<keyword evidence="1" id="KW-1133">Transmembrane helix</keyword>
<keyword evidence="3" id="KW-1185">Reference proteome</keyword>
<accession>A0A6A6WGP1</accession>
<dbReference type="GeneID" id="54484612"/>
<reference evidence="2" key="1">
    <citation type="journal article" date="2020" name="Stud. Mycol.">
        <title>101 Dothideomycetes genomes: a test case for predicting lifestyles and emergence of pathogens.</title>
        <authorList>
            <person name="Haridas S."/>
            <person name="Albert R."/>
            <person name="Binder M."/>
            <person name="Bloem J."/>
            <person name="Labutti K."/>
            <person name="Salamov A."/>
            <person name="Andreopoulos B."/>
            <person name="Baker S."/>
            <person name="Barry K."/>
            <person name="Bills G."/>
            <person name="Bluhm B."/>
            <person name="Cannon C."/>
            <person name="Castanera R."/>
            <person name="Culley D."/>
            <person name="Daum C."/>
            <person name="Ezra D."/>
            <person name="Gonzalez J."/>
            <person name="Henrissat B."/>
            <person name="Kuo A."/>
            <person name="Liang C."/>
            <person name="Lipzen A."/>
            <person name="Lutzoni F."/>
            <person name="Magnuson J."/>
            <person name="Mondo S."/>
            <person name="Nolan M."/>
            <person name="Ohm R."/>
            <person name="Pangilinan J."/>
            <person name="Park H.-J."/>
            <person name="Ramirez L."/>
            <person name="Alfaro M."/>
            <person name="Sun H."/>
            <person name="Tritt A."/>
            <person name="Yoshinaga Y."/>
            <person name="Zwiers L.-H."/>
            <person name="Turgeon B."/>
            <person name="Goodwin S."/>
            <person name="Spatafora J."/>
            <person name="Crous P."/>
            <person name="Grigoriev I."/>
        </authorList>
    </citation>
    <scope>NUCLEOTIDE SEQUENCE</scope>
    <source>
        <strain evidence="2">CBS 121739</strain>
    </source>
</reference>
<dbReference type="EMBL" id="ML996568">
    <property type="protein sequence ID" value="KAF2760321.1"/>
    <property type="molecule type" value="Genomic_DNA"/>
</dbReference>
<gene>
    <name evidence="2" type="ORF">EJ05DRAFT_474211</name>
</gene>
<protein>
    <submittedName>
        <fullName evidence="2">Uncharacterized protein</fullName>
    </submittedName>
</protein>
<keyword evidence="1" id="KW-0472">Membrane</keyword>
<proteinExistence type="predicted"/>
<dbReference type="RefSeq" id="XP_033602772.1">
    <property type="nucleotide sequence ID" value="XM_033743558.1"/>
</dbReference>
<evidence type="ECO:0000313" key="3">
    <source>
        <dbReference type="Proteomes" id="UP000799437"/>
    </source>
</evidence>
<dbReference type="AlphaFoldDB" id="A0A6A6WGP1"/>
<organism evidence="2 3">
    <name type="scientific">Pseudovirgaria hyperparasitica</name>
    <dbReference type="NCBI Taxonomy" id="470096"/>
    <lineage>
        <taxon>Eukaryota</taxon>
        <taxon>Fungi</taxon>
        <taxon>Dikarya</taxon>
        <taxon>Ascomycota</taxon>
        <taxon>Pezizomycotina</taxon>
        <taxon>Dothideomycetes</taxon>
        <taxon>Dothideomycetes incertae sedis</taxon>
        <taxon>Acrospermales</taxon>
        <taxon>Acrospermaceae</taxon>
        <taxon>Pseudovirgaria</taxon>
    </lineage>
</organism>
<keyword evidence="1" id="KW-0812">Transmembrane</keyword>
<evidence type="ECO:0000313" key="2">
    <source>
        <dbReference type="EMBL" id="KAF2760321.1"/>
    </source>
</evidence>
<dbReference type="Proteomes" id="UP000799437">
    <property type="component" value="Unassembled WGS sequence"/>
</dbReference>